<evidence type="ECO:0000256" key="2">
    <source>
        <dbReference type="ARBA" id="ARBA00023276"/>
    </source>
</evidence>
<keyword evidence="4" id="KW-0378">Hydrolase</keyword>
<evidence type="ECO:0000313" key="5">
    <source>
        <dbReference type="Proteomes" id="UP000059425"/>
    </source>
</evidence>
<dbReference type="Proteomes" id="UP000059425">
    <property type="component" value="Chromosome"/>
</dbReference>
<dbReference type="GO" id="GO:0015979">
    <property type="term" value="P:photosynthesis"/>
    <property type="evidence" value="ECO:0007669"/>
    <property type="project" value="UniProtKB-KW"/>
</dbReference>
<feature type="domain" description="Photosynthesis system II assembly factor Ycf48/Hcf136-like" evidence="3">
    <location>
        <begin position="154"/>
        <end position="241"/>
    </location>
</feature>
<keyword evidence="2" id="KW-0604">Photosystem II</keyword>
<dbReference type="SUPFAM" id="SSF110296">
    <property type="entry name" value="Oligoxyloglucan reducing end-specific cellobiohydrolase"/>
    <property type="match status" value="1"/>
</dbReference>
<name>A0A0N9WZ44_PSEFL</name>
<proteinExistence type="predicted"/>
<reference evidence="4 5" key="2">
    <citation type="journal article" date="2018" name="Nature">
        <title>Mutant phenotypes for thousands of bacterial genes of unknown function.</title>
        <authorList>
            <person name="Price M.N."/>
            <person name="Wetmore K.M."/>
            <person name="Waters R.J."/>
            <person name="Callaghan M."/>
            <person name="Ray J."/>
            <person name="Liu H."/>
            <person name="Kuehl J.V."/>
            <person name="Melnyk R.A."/>
            <person name="Lamson J.S."/>
            <person name="Suh Y."/>
            <person name="Carlson H.K."/>
            <person name="Esquivel Z."/>
            <person name="Sadeeshkumar H."/>
            <person name="Chakraborty R."/>
            <person name="Zane G.M."/>
            <person name="Rubin B.E."/>
            <person name="Wall J.D."/>
            <person name="Visel A."/>
            <person name="Bristow J."/>
            <person name="Blow M.J."/>
            <person name="Arkin A.P."/>
            <person name="Deutschbauer A.M."/>
        </authorList>
    </citation>
    <scope>NUCLEOTIDE SEQUENCE [LARGE SCALE GENOMIC DNA]</scope>
    <source>
        <strain evidence="4 5">FW300-N2C3</strain>
    </source>
</reference>
<dbReference type="Gene3D" id="2.130.10.10">
    <property type="entry name" value="YVTN repeat-like/Quinoprotein amine dehydrogenase"/>
    <property type="match status" value="2"/>
</dbReference>
<dbReference type="OrthoDB" id="9813892at2"/>
<dbReference type="PANTHER" id="PTHR47199">
    <property type="entry name" value="PHOTOSYSTEM II STABILITY/ASSEMBLY FACTOR HCF136, CHLOROPLASTIC"/>
    <property type="match status" value="1"/>
</dbReference>
<dbReference type="GO" id="GO:0016787">
    <property type="term" value="F:hydrolase activity"/>
    <property type="evidence" value="ECO:0007669"/>
    <property type="project" value="UniProtKB-KW"/>
</dbReference>
<dbReference type="GO" id="GO:0009523">
    <property type="term" value="C:photosystem II"/>
    <property type="evidence" value="ECO:0007669"/>
    <property type="project" value="UniProtKB-KW"/>
</dbReference>
<dbReference type="InterPro" id="IPR015943">
    <property type="entry name" value="WD40/YVTN_repeat-like_dom_sf"/>
</dbReference>
<dbReference type="EMBL" id="CP012831">
    <property type="protein sequence ID" value="ALI10865.1"/>
    <property type="molecule type" value="Genomic_DNA"/>
</dbReference>
<feature type="domain" description="Photosynthesis system II assembly factor Ycf48/Hcf136-like" evidence="3">
    <location>
        <begin position="77"/>
        <end position="125"/>
    </location>
</feature>
<dbReference type="InterPro" id="IPR028203">
    <property type="entry name" value="PSII_CF48-like_dom"/>
</dbReference>
<sequence length="364" mass="38983">MPTFYSGPIKAFIASLWMVTTFYGSVAVAQTTGLSQQPAIHSAMATQSVMLSVARAGQRLVAVGERGFIIVSDDNGATWQQVGSPVSVTLVKVRFIDDNQGWAVGHAGTVLHSQDGGSTWAKQLDGVRAAEIELEQARRDTDERAQERLSQAQQLVDEGPDKPLLDLLFLDAQNGWVVGAYGLAFVTHDGGLSWQSIRAHVDNPDGLHLYGIARIGADVFIAGEQGTLLRSSDTGQTFEALTPPFEGTIFGLASAANHSILAFGLRGKAFESRDRGETWKHLDTLQPVTLTSGLRLDDESVLLADESGRVLRFADGDTQAAVLQIPQPRYFTGMTQAANGDLIISSTRGMLSSAIKVASSESPQ</sequence>
<evidence type="ECO:0000259" key="3">
    <source>
        <dbReference type="Pfam" id="PF14870"/>
    </source>
</evidence>
<gene>
    <name evidence="4" type="ORF">AO356_29945</name>
</gene>
<protein>
    <submittedName>
        <fullName evidence="4">Glycosyl hydrolase</fullName>
    </submittedName>
</protein>
<evidence type="ECO:0000256" key="1">
    <source>
        <dbReference type="ARBA" id="ARBA00022531"/>
    </source>
</evidence>
<dbReference type="AlphaFoldDB" id="A0A0N9WZ44"/>
<dbReference type="RefSeq" id="WP_060742948.1">
    <property type="nucleotide sequence ID" value="NZ_CP012831.1"/>
</dbReference>
<dbReference type="PANTHER" id="PTHR47199:SF2">
    <property type="entry name" value="PHOTOSYSTEM II STABILITY_ASSEMBLY FACTOR HCF136, CHLOROPLASTIC"/>
    <property type="match status" value="1"/>
</dbReference>
<keyword evidence="1" id="KW-0602">Photosynthesis</keyword>
<evidence type="ECO:0000313" key="4">
    <source>
        <dbReference type="EMBL" id="ALI10865.1"/>
    </source>
</evidence>
<reference evidence="5" key="1">
    <citation type="submission" date="2015-09" db="EMBL/GenBank/DDBJ databases">
        <title>Whole genome sequence of Pseudomonas fluorescens FW300-N2C3.</title>
        <authorList>
            <person name="Ray J."/>
            <person name="Melnyk R."/>
            <person name="Deutschbauer A."/>
        </authorList>
    </citation>
    <scope>NUCLEOTIDE SEQUENCE [LARGE SCALE GENOMIC DNA]</scope>
    <source>
        <strain evidence="5">FW300-N2C3</strain>
    </source>
</reference>
<organism evidence="4 5">
    <name type="scientific">Pseudomonas fluorescens</name>
    <dbReference type="NCBI Taxonomy" id="294"/>
    <lineage>
        <taxon>Bacteria</taxon>
        <taxon>Pseudomonadati</taxon>
        <taxon>Pseudomonadota</taxon>
        <taxon>Gammaproteobacteria</taxon>
        <taxon>Pseudomonadales</taxon>
        <taxon>Pseudomonadaceae</taxon>
        <taxon>Pseudomonas</taxon>
    </lineage>
</organism>
<accession>A0A0N9WZ44</accession>
<dbReference type="Pfam" id="PF14870">
    <property type="entry name" value="PSII_BNR"/>
    <property type="match status" value="2"/>
</dbReference>